<comment type="subcellular location">
    <subcellularLocation>
        <location evidence="1">Cell inner membrane</location>
    </subcellularLocation>
</comment>
<evidence type="ECO:0000256" key="4">
    <source>
        <dbReference type="ARBA" id="ARBA00022679"/>
    </source>
</evidence>
<dbReference type="InterPro" id="IPR004960">
    <property type="entry name" value="LipA_acyltrans"/>
</dbReference>
<dbReference type="EMBL" id="AP027271">
    <property type="protein sequence ID" value="BDX02432.1"/>
    <property type="molecule type" value="Genomic_DNA"/>
</dbReference>
<gene>
    <name evidence="8" type="primary">htrB</name>
    <name evidence="8" type="ORF">MACH16_11800</name>
</gene>
<evidence type="ECO:0000256" key="5">
    <source>
        <dbReference type="ARBA" id="ARBA00023136"/>
    </source>
</evidence>
<dbReference type="PIRSF" id="PIRSF026649">
    <property type="entry name" value="MsbB"/>
    <property type="match status" value="1"/>
</dbReference>
<evidence type="ECO:0000256" key="7">
    <source>
        <dbReference type="SAM" id="Phobius"/>
    </source>
</evidence>
<protein>
    <submittedName>
        <fullName evidence="8">Lipid A biosynthesis lauroyltransferase</fullName>
    </submittedName>
</protein>
<evidence type="ECO:0000256" key="1">
    <source>
        <dbReference type="ARBA" id="ARBA00004533"/>
    </source>
</evidence>
<feature type="transmembrane region" description="Helical" evidence="7">
    <location>
        <begin position="20"/>
        <end position="39"/>
    </location>
</feature>
<sequence length="308" mass="35294">MAKQSTLDKNISHFLGPKHWPTWIGIGIAYLLSFLPWFGQKWLGNLLGSVHYALSSNRKNICHVNLKICFPDMTDKERTKLAKAHFKSMGIGVFEMFATWFQDRNNTASKVAFNDQDVIEKALSKGKGCIIIGAHFSSIDLCGTHMARYIDVHPIYKLQRNPVINWVMERQRQAIFSKTIERSNVREVMKSLKQNKAVWYAVDQDYGRKNSVFAPFYGRDCATISHISRLAKTTQAAILLYDYGRTEKGYFLSLTELEDYPSGDEVTDATTINALIESQINSKKEQYFWSHRRFKTQVVPGTPSPYSK</sequence>
<keyword evidence="6" id="KW-0012">Acyltransferase</keyword>
<organism evidence="8 9">
    <name type="scientific">Marinomonas pontica</name>
    <dbReference type="NCBI Taxonomy" id="264739"/>
    <lineage>
        <taxon>Bacteria</taxon>
        <taxon>Pseudomonadati</taxon>
        <taxon>Pseudomonadota</taxon>
        <taxon>Gammaproteobacteria</taxon>
        <taxon>Oceanospirillales</taxon>
        <taxon>Oceanospirillaceae</taxon>
        <taxon>Marinomonas</taxon>
    </lineage>
</organism>
<accession>A0ABN6WKK8</accession>
<proteinExistence type="predicted"/>
<evidence type="ECO:0000256" key="3">
    <source>
        <dbReference type="ARBA" id="ARBA00022519"/>
    </source>
</evidence>
<dbReference type="PANTHER" id="PTHR30606">
    <property type="entry name" value="LIPID A BIOSYNTHESIS LAUROYL ACYLTRANSFERASE"/>
    <property type="match status" value="1"/>
</dbReference>
<keyword evidence="5 7" id="KW-0472">Membrane</keyword>
<reference evidence="8 9" key="1">
    <citation type="submission" date="2023-01" db="EMBL/GenBank/DDBJ databases">
        <title>Complete genome sequence of Marinomonas pontica strain 200518_36.</title>
        <authorList>
            <person name="Ueki S."/>
            <person name="Gajardo G."/>
            <person name="Maruyama F."/>
        </authorList>
    </citation>
    <scope>NUCLEOTIDE SEQUENCE [LARGE SCALE GENOMIC DNA]</scope>
    <source>
        <strain evidence="8 9">200518_36</strain>
    </source>
</reference>
<keyword evidence="2" id="KW-1003">Cell membrane</keyword>
<evidence type="ECO:0000313" key="9">
    <source>
        <dbReference type="Proteomes" id="UP001307608"/>
    </source>
</evidence>
<keyword evidence="7" id="KW-1133">Transmembrane helix</keyword>
<dbReference type="Pfam" id="PF03279">
    <property type="entry name" value="Lip_A_acyltrans"/>
    <property type="match status" value="1"/>
</dbReference>
<keyword evidence="4" id="KW-0808">Transferase</keyword>
<dbReference type="PANTHER" id="PTHR30606:SF9">
    <property type="entry name" value="LIPID A BIOSYNTHESIS LAUROYLTRANSFERASE"/>
    <property type="match status" value="1"/>
</dbReference>
<dbReference type="RefSeq" id="WP_338266251.1">
    <property type="nucleotide sequence ID" value="NZ_AP027271.1"/>
</dbReference>
<keyword evidence="3" id="KW-0997">Cell inner membrane</keyword>
<keyword evidence="9" id="KW-1185">Reference proteome</keyword>
<keyword evidence="7" id="KW-0812">Transmembrane</keyword>
<dbReference type="CDD" id="cd07984">
    <property type="entry name" value="LPLAT_LABLAT-like"/>
    <property type="match status" value="1"/>
</dbReference>
<name>A0ABN6WKK8_9GAMM</name>
<evidence type="ECO:0000256" key="2">
    <source>
        <dbReference type="ARBA" id="ARBA00022475"/>
    </source>
</evidence>
<evidence type="ECO:0000313" key="8">
    <source>
        <dbReference type="EMBL" id="BDX02432.1"/>
    </source>
</evidence>
<evidence type="ECO:0000256" key="6">
    <source>
        <dbReference type="ARBA" id="ARBA00023315"/>
    </source>
</evidence>
<dbReference type="Proteomes" id="UP001307608">
    <property type="component" value="Chromosome"/>
</dbReference>